<dbReference type="Proteomes" id="UP001295469">
    <property type="component" value="Chromosome A05"/>
</dbReference>
<organism evidence="1">
    <name type="scientific">Brassica napus</name>
    <name type="common">Rape</name>
    <dbReference type="NCBI Taxonomy" id="3708"/>
    <lineage>
        <taxon>Eukaryota</taxon>
        <taxon>Viridiplantae</taxon>
        <taxon>Streptophyta</taxon>
        <taxon>Embryophyta</taxon>
        <taxon>Tracheophyta</taxon>
        <taxon>Spermatophyta</taxon>
        <taxon>Magnoliopsida</taxon>
        <taxon>eudicotyledons</taxon>
        <taxon>Gunneridae</taxon>
        <taxon>Pentapetalae</taxon>
        <taxon>rosids</taxon>
        <taxon>malvids</taxon>
        <taxon>Brassicales</taxon>
        <taxon>Brassicaceae</taxon>
        <taxon>Brassiceae</taxon>
        <taxon>Brassica</taxon>
    </lineage>
</organism>
<dbReference type="AlphaFoldDB" id="A0A816U087"/>
<proteinExistence type="predicted"/>
<dbReference type="EMBL" id="HG994359">
    <property type="protein sequence ID" value="CAF2103145.1"/>
    <property type="molecule type" value="Genomic_DNA"/>
</dbReference>
<reference evidence="1" key="1">
    <citation type="submission" date="2021-01" db="EMBL/GenBank/DDBJ databases">
        <authorList>
            <consortium name="Genoscope - CEA"/>
            <person name="William W."/>
        </authorList>
    </citation>
    <scope>NUCLEOTIDE SEQUENCE</scope>
</reference>
<dbReference type="PROSITE" id="PS51257">
    <property type="entry name" value="PROKAR_LIPOPROTEIN"/>
    <property type="match status" value="1"/>
</dbReference>
<sequence>MLMRYMPNVYCLVSSCGKRRSLWLMEEDVNLENVYYSEMKDAGFFDADWE</sequence>
<gene>
    <name evidence="1" type="ORF">DARMORV10_A05P42570.1</name>
</gene>
<protein>
    <submittedName>
        <fullName evidence="1">(rape) hypothetical protein</fullName>
    </submittedName>
</protein>
<accession>A0A816U087</accession>
<name>A0A816U087_BRANA</name>
<evidence type="ECO:0000313" key="1">
    <source>
        <dbReference type="EMBL" id="CAF2103145.1"/>
    </source>
</evidence>